<evidence type="ECO:0000256" key="1">
    <source>
        <dbReference type="ARBA" id="ARBA00022676"/>
    </source>
</evidence>
<evidence type="ECO:0000259" key="4">
    <source>
        <dbReference type="Pfam" id="PF00156"/>
    </source>
</evidence>
<evidence type="ECO:0000313" key="7">
    <source>
        <dbReference type="Proteomes" id="UP001284901"/>
    </source>
</evidence>
<evidence type="ECO:0000256" key="3">
    <source>
        <dbReference type="SAM" id="MobiDB-lite"/>
    </source>
</evidence>
<reference evidence="5 7" key="1">
    <citation type="submission" date="2023-10" db="EMBL/GenBank/DDBJ databases">
        <title>Whole Genome based description of the genera Actinobaculum and Actinotignum reveals a complex phylogenetic relationship within the species included in the genus Actinotignum.</title>
        <authorList>
            <person name="Jensen C.S."/>
            <person name="Dargis R."/>
            <person name="Kemp M."/>
            <person name="Christensen J.J."/>
        </authorList>
    </citation>
    <scope>NUCLEOTIDE SEQUENCE</scope>
    <source>
        <strain evidence="6 7">SLA_B089</strain>
        <strain evidence="5">SLA_B245</strain>
    </source>
</reference>
<dbReference type="RefSeq" id="WP_087069903.1">
    <property type="nucleotide sequence ID" value="NZ_CAUPFC010000004.1"/>
</dbReference>
<dbReference type="EMBL" id="JAWNFY010000009">
    <property type="protein sequence ID" value="MDY5146215.1"/>
    <property type="molecule type" value="Genomic_DNA"/>
</dbReference>
<evidence type="ECO:0000313" key="8">
    <source>
        <dbReference type="Proteomes" id="UP001288320"/>
    </source>
</evidence>
<comment type="caution">
    <text evidence="5">The sequence shown here is derived from an EMBL/GenBank/DDBJ whole genome shotgun (WGS) entry which is preliminary data.</text>
</comment>
<keyword evidence="7" id="KW-1185">Reference proteome</keyword>
<keyword evidence="1 5" id="KW-0328">Glycosyltransferase</keyword>
<dbReference type="Gene3D" id="3.40.50.2020">
    <property type="match status" value="1"/>
</dbReference>
<name>A0AAW9HL27_9ACTO</name>
<feature type="region of interest" description="Disordered" evidence="3">
    <location>
        <begin position="1"/>
        <end position="51"/>
    </location>
</feature>
<proteinExistence type="predicted"/>
<dbReference type="PANTHER" id="PTHR43363:SF1">
    <property type="entry name" value="HYPOXANTHINE-GUANINE PHOSPHORIBOSYLTRANSFERASE"/>
    <property type="match status" value="1"/>
</dbReference>
<feature type="compositionally biased region" description="Low complexity" evidence="3">
    <location>
        <begin position="32"/>
        <end position="50"/>
    </location>
</feature>
<feature type="domain" description="Phosphoribosyltransferase" evidence="4">
    <location>
        <begin position="52"/>
        <end position="195"/>
    </location>
</feature>
<protein>
    <submittedName>
        <fullName evidence="5">Phosphoribosyltransferase family protein</fullName>
    </submittedName>
</protein>
<evidence type="ECO:0000256" key="2">
    <source>
        <dbReference type="ARBA" id="ARBA00022679"/>
    </source>
</evidence>
<dbReference type="CDD" id="cd06223">
    <property type="entry name" value="PRTases_typeI"/>
    <property type="match status" value="1"/>
</dbReference>
<dbReference type="Pfam" id="PF00156">
    <property type="entry name" value="Pribosyltran"/>
    <property type="match status" value="1"/>
</dbReference>
<dbReference type="Proteomes" id="UP001288320">
    <property type="component" value="Unassembled WGS sequence"/>
</dbReference>
<dbReference type="GeneID" id="92813585"/>
<evidence type="ECO:0000313" key="6">
    <source>
        <dbReference type="EMBL" id="MDY5146215.1"/>
    </source>
</evidence>
<dbReference type="EMBL" id="JAWNFV010000003">
    <property type="protein sequence ID" value="MDY5140116.1"/>
    <property type="molecule type" value="Genomic_DNA"/>
</dbReference>
<dbReference type="InterPro" id="IPR029057">
    <property type="entry name" value="PRTase-like"/>
</dbReference>
<accession>A0AAW9HL27</accession>
<dbReference type="InterPro" id="IPR000836">
    <property type="entry name" value="PRTase_dom"/>
</dbReference>
<dbReference type="Proteomes" id="UP001284901">
    <property type="component" value="Unassembled WGS sequence"/>
</dbReference>
<organism evidence="5 8">
    <name type="scientific">Actinotignum timonense</name>
    <dbReference type="NCBI Taxonomy" id="1870995"/>
    <lineage>
        <taxon>Bacteria</taxon>
        <taxon>Bacillati</taxon>
        <taxon>Actinomycetota</taxon>
        <taxon>Actinomycetes</taxon>
        <taxon>Actinomycetales</taxon>
        <taxon>Actinomycetaceae</taxon>
        <taxon>Actinotignum</taxon>
    </lineage>
</organism>
<dbReference type="SUPFAM" id="SSF53271">
    <property type="entry name" value="PRTase-like"/>
    <property type="match status" value="1"/>
</dbReference>
<sequence length="208" mass="22293">MGSSDKAEPLIENEGLPGSAPASAPTGTPGSAPTNAPVNAPTHAPANTPAREVLTWDRFGEVTRELARDIWDSGYRPEIIVSVARGGLLPAGAIAYALDLKSMLVLNVEFYTGIGVTLKDPRLVEPSGDVRGMAGKKVLIVDDVADSGRTLRFVKELCEEYATEIRVAVLYEKSRSVLKPDYAYLHTDAWIAFPWSDKDPVNGGQAEA</sequence>
<dbReference type="AlphaFoldDB" id="A0AAW9HL27"/>
<dbReference type="PANTHER" id="PTHR43363">
    <property type="entry name" value="HYPOXANTHINE PHOSPHORIBOSYLTRANSFERASE"/>
    <property type="match status" value="1"/>
</dbReference>
<keyword evidence="2" id="KW-0808">Transferase</keyword>
<dbReference type="GO" id="GO:0016757">
    <property type="term" value="F:glycosyltransferase activity"/>
    <property type="evidence" value="ECO:0007669"/>
    <property type="project" value="UniProtKB-KW"/>
</dbReference>
<evidence type="ECO:0000313" key="5">
    <source>
        <dbReference type="EMBL" id="MDY5140116.1"/>
    </source>
</evidence>
<gene>
    <name evidence="5" type="ORF">R6G74_02125</name>
    <name evidence="6" type="ORF">R6P33_04155</name>
</gene>